<name>A0A7V0LUD7_UNCW3</name>
<dbReference type="PANTHER" id="PTHR30348">
    <property type="entry name" value="UNCHARACTERIZED PROTEIN YECE"/>
    <property type="match status" value="1"/>
</dbReference>
<dbReference type="PANTHER" id="PTHR30348:SF4">
    <property type="entry name" value="DUF72 DOMAIN-CONTAINING PROTEIN"/>
    <property type="match status" value="1"/>
</dbReference>
<organism evidence="1">
    <name type="scientific">candidate division WOR-3 bacterium</name>
    <dbReference type="NCBI Taxonomy" id="2052148"/>
    <lineage>
        <taxon>Bacteria</taxon>
        <taxon>Bacteria division WOR-3</taxon>
    </lineage>
</organism>
<dbReference type="Gene3D" id="3.20.20.410">
    <property type="entry name" value="Protein of unknown function UPF0759"/>
    <property type="match status" value="1"/>
</dbReference>
<dbReference type="AlphaFoldDB" id="A0A7V0LUD7"/>
<comment type="caution">
    <text evidence="1">The sequence shown here is derived from an EMBL/GenBank/DDBJ whole genome shotgun (WGS) entry which is preliminary data.</text>
</comment>
<dbReference type="InterPro" id="IPR002763">
    <property type="entry name" value="DUF72"/>
</dbReference>
<accession>A0A7V0LUD7</accession>
<evidence type="ECO:0000313" key="1">
    <source>
        <dbReference type="EMBL" id="HDL60134.1"/>
    </source>
</evidence>
<dbReference type="Proteomes" id="UP000886381">
    <property type="component" value="Unassembled WGS sequence"/>
</dbReference>
<dbReference type="EMBL" id="DRDR01000071">
    <property type="protein sequence ID" value="HDL60134.1"/>
    <property type="molecule type" value="Genomic_DNA"/>
</dbReference>
<dbReference type="InterPro" id="IPR036520">
    <property type="entry name" value="UPF0759_sf"/>
</dbReference>
<reference evidence="1" key="1">
    <citation type="journal article" date="2020" name="mSystems">
        <title>Genome- and Community-Level Interaction Insights into Carbon Utilization and Element Cycling Functions of Hydrothermarchaeota in Hydrothermal Sediment.</title>
        <authorList>
            <person name="Zhou Z."/>
            <person name="Liu Y."/>
            <person name="Xu W."/>
            <person name="Pan J."/>
            <person name="Luo Z.H."/>
            <person name="Li M."/>
        </authorList>
    </citation>
    <scope>NUCLEOTIDE SEQUENCE [LARGE SCALE GENOMIC DNA]</scope>
    <source>
        <strain evidence="1">HyVt-28</strain>
    </source>
</reference>
<gene>
    <name evidence="1" type="ORF">ENH14_01630</name>
</gene>
<proteinExistence type="predicted"/>
<dbReference type="SUPFAM" id="SSF117396">
    <property type="entry name" value="TM1631-like"/>
    <property type="match status" value="1"/>
</dbReference>
<protein>
    <submittedName>
        <fullName evidence="1">DUF72 domain-containing protein</fullName>
    </submittedName>
</protein>
<dbReference type="Pfam" id="PF01904">
    <property type="entry name" value="DUF72"/>
    <property type="match status" value="1"/>
</dbReference>
<sequence>MRVYVGTSGWMYSWNYGGNFDWYVKESRLNSVELNASFYRFPFPSQVKGWSRKGGHLRWSIKVNRLITHVYKFNEKAQSTWQKFRHLFEPLDPYVDFYLFQLPPSFTSKHRDKIEAFYNFTELGKRFALEVRNESWFSEEHIKWAKEIGLTWVSIDAPEFSRDIFLTSNAIYLRVHGRNAWYSHDYSYEELLEIVEKILKVKCEAAYVYFNNDHAMLKNARTMLSLLKEAA</sequence>